<feature type="transmembrane region" description="Helical" evidence="1">
    <location>
        <begin position="25"/>
        <end position="47"/>
    </location>
</feature>
<reference evidence="2 3" key="1">
    <citation type="journal article" date="2013" name="Curr. Biol.">
        <title>The Genome of the Foraminiferan Reticulomyxa filosa.</title>
        <authorList>
            <person name="Glockner G."/>
            <person name="Hulsmann N."/>
            <person name="Schleicher M."/>
            <person name="Noegel A.A."/>
            <person name="Eichinger L."/>
            <person name="Gallinger C."/>
            <person name="Pawlowski J."/>
            <person name="Sierra R."/>
            <person name="Euteneuer U."/>
            <person name="Pillet L."/>
            <person name="Moustafa A."/>
            <person name="Platzer M."/>
            <person name="Groth M."/>
            <person name="Szafranski K."/>
            <person name="Schliwa M."/>
        </authorList>
    </citation>
    <scope>NUCLEOTIDE SEQUENCE [LARGE SCALE GENOMIC DNA]</scope>
</reference>
<dbReference type="Proteomes" id="UP000023152">
    <property type="component" value="Unassembled WGS sequence"/>
</dbReference>
<evidence type="ECO:0000256" key="1">
    <source>
        <dbReference type="SAM" id="Phobius"/>
    </source>
</evidence>
<comment type="caution">
    <text evidence="2">The sequence shown here is derived from an EMBL/GenBank/DDBJ whole genome shotgun (WGS) entry which is preliminary data.</text>
</comment>
<keyword evidence="3" id="KW-1185">Reference proteome</keyword>
<feature type="transmembrane region" description="Helical" evidence="1">
    <location>
        <begin position="158"/>
        <end position="176"/>
    </location>
</feature>
<keyword evidence="1" id="KW-1133">Transmembrane helix</keyword>
<organism evidence="2 3">
    <name type="scientific">Reticulomyxa filosa</name>
    <dbReference type="NCBI Taxonomy" id="46433"/>
    <lineage>
        <taxon>Eukaryota</taxon>
        <taxon>Sar</taxon>
        <taxon>Rhizaria</taxon>
        <taxon>Retaria</taxon>
        <taxon>Foraminifera</taxon>
        <taxon>Monothalamids</taxon>
        <taxon>Reticulomyxidae</taxon>
        <taxon>Reticulomyxa</taxon>
    </lineage>
</organism>
<keyword evidence="1" id="KW-0472">Membrane</keyword>
<sequence length="319" mass="37784">MYVHEYNNIKTQNEEEEDEEEKQSILYIKVFFFFFVARVVYVLYTCACERNGQNRSQKNFLLKNKEKGLDIISWTWMKRSELKTNVLSKAIKLANDEIKKKKTIGEWFKKKIQNLKSKLNKPKKNLKPECIVFIAILRTIASVKRFTAGTLRKNQKRVIFTVKFFFYFVYVPIELLKEKDISKLVKKKKFYICFGESNNFSIEGDTSVIESNYVYKIEFLKTNTMHFCYLQMAFQIYNSLPKETADSEKTDIFENVLLNVAIKATLPDLNILQSKKRILQLNKTFEQTNSTKTNFCGRFTFNIQNLLQVSVVYLLRIYD</sequence>
<protein>
    <submittedName>
        <fullName evidence="2">Uncharacterized protein</fullName>
    </submittedName>
</protein>
<proteinExistence type="predicted"/>
<dbReference type="EMBL" id="ASPP01007270">
    <property type="protein sequence ID" value="ETO27416.1"/>
    <property type="molecule type" value="Genomic_DNA"/>
</dbReference>
<name>X6NN69_RETFI</name>
<gene>
    <name evidence="2" type="ORF">RFI_09715</name>
</gene>
<keyword evidence="1" id="KW-0812">Transmembrane</keyword>
<evidence type="ECO:0000313" key="3">
    <source>
        <dbReference type="Proteomes" id="UP000023152"/>
    </source>
</evidence>
<dbReference type="AlphaFoldDB" id="X6NN69"/>
<accession>X6NN69</accession>
<evidence type="ECO:0000313" key="2">
    <source>
        <dbReference type="EMBL" id="ETO27416.1"/>
    </source>
</evidence>